<feature type="domain" description="Beta-ketoacyl-[acyl-carrier-protein] synthase III C-terminal" evidence="3">
    <location>
        <begin position="213"/>
        <end position="300"/>
    </location>
</feature>
<dbReference type="Gene3D" id="3.40.47.10">
    <property type="match status" value="2"/>
</dbReference>
<dbReference type="PANTHER" id="PTHR34069">
    <property type="entry name" value="3-OXOACYL-[ACYL-CARRIER-PROTEIN] SYNTHASE 3"/>
    <property type="match status" value="1"/>
</dbReference>
<proteinExistence type="predicted"/>
<gene>
    <name evidence="4" type="ORF">BE18_04615</name>
</gene>
<evidence type="ECO:0000256" key="1">
    <source>
        <dbReference type="ARBA" id="ARBA00022679"/>
    </source>
</evidence>
<dbReference type="EMBL" id="JEMC01002069">
    <property type="protein sequence ID" value="KYF91089.1"/>
    <property type="molecule type" value="Genomic_DNA"/>
</dbReference>
<protein>
    <recommendedName>
        <fullName evidence="3">Beta-ketoacyl-[acyl-carrier-protein] synthase III C-terminal domain-containing protein</fullName>
    </recommendedName>
</protein>
<reference evidence="4 5" key="1">
    <citation type="submission" date="2014-02" db="EMBL/GenBank/DDBJ databases">
        <title>The small core and large imbalanced accessory genome model reveals a collaborative survival strategy of Sorangium cellulosum strains in nature.</title>
        <authorList>
            <person name="Han K."/>
            <person name="Peng R."/>
            <person name="Blom J."/>
            <person name="Li Y.-Z."/>
        </authorList>
    </citation>
    <scope>NUCLEOTIDE SEQUENCE [LARGE SCALE GENOMIC DNA]</scope>
    <source>
        <strain evidence="4 5">So0149</strain>
    </source>
</reference>
<dbReference type="PANTHER" id="PTHR34069:SF2">
    <property type="entry name" value="BETA-KETOACYL-[ACYL-CARRIER-PROTEIN] SYNTHASE III"/>
    <property type="match status" value="1"/>
</dbReference>
<dbReference type="GO" id="GO:0044550">
    <property type="term" value="P:secondary metabolite biosynthetic process"/>
    <property type="evidence" value="ECO:0007669"/>
    <property type="project" value="TreeGrafter"/>
</dbReference>
<dbReference type="AlphaFoldDB" id="A0A150SZM9"/>
<dbReference type="InterPro" id="IPR013747">
    <property type="entry name" value="ACP_syn_III_C"/>
</dbReference>
<sequence>MRIGAFAWRLGEPRAIESLPELAAEPRRLQRMHKHGLRFYMEATRPRGELMVEAVSAALEGSGLDPLDIDTVVYATGAFDDREDAALMPSVLRRCGLLNARPVGVFLGYCANLTYAFETIEGLRSLGRSRHALLLFGDAYPPGRSRILRQDSAIGSDGAACCVVSDRLRRGYDLGRSCHHYDARATEYLDAGDIVSYVRAYSQGVRASVDAALASTGARADECRWLVTANFNRAVLRNLAELSGVQAERLYDRNVAELGHCSSADQLISLSEILASGPPDATPILVAGPAETVWGAVVARAVCPPSGSQVPNVAL</sequence>
<evidence type="ECO:0000256" key="2">
    <source>
        <dbReference type="ARBA" id="ARBA00023315"/>
    </source>
</evidence>
<evidence type="ECO:0000313" key="5">
    <source>
        <dbReference type="Proteomes" id="UP000075515"/>
    </source>
</evidence>
<evidence type="ECO:0000313" key="4">
    <source>
        <dbReference type="EMBL" id="KYF91089.1"/>
    </source>
</evidence>
<dbReference type="SUPFAM" id="SSF53901">
    <property type="entry name" value="Thiolase-like"/>
    <property type="match status" value="1"/>
</dbReference>
<evidence type="ECO:0000259" key="3">
    <source>
        <dbReference type="Pfam" id="PF08541"/>
    </source>
</evidence>
<organism evidence="4 5">
    <name type="scientific">Sorangium cellulosum</name>
    <name type="common">Polyangium cellulosum</name>
    <dbReference type="NCBI Taxonomy" id="56"/>
    <lineage>
        <taxon>Bacteria</taxon>
        <taxon>Pseudomonadati</taxon>
        <taxon>Myxococcota</taxon>
        <taxon>Polyangia</taxon>
        <taxon>Polyangiales</taxon>
        <taxon>Polyangiaceae</taxon>
        <taxon>Sorangium</taxon>
    </lineage>
</organism>
<accession>A0A150SZM9</accession>
<name>A0A150SZM9_SORCE</name>
<dbReference type="GO" id="GO:0016746">
    <property type="term" value="F:acyltransferase activity"/>
    <property type="evidence" value="ECO:0007669"/>
    <property type="project" value="UniProtKB-KW"/>
</dbReference>
<keyword evidence="2" id="KW-0012">Acyltransferase</keyword>
<dbReference type="InterPro" id="IPR016039">
    <property type="entry name" value="Thiolase-like"/>
</dbReference>
<comment type="caution">
    <text evidence="4">The sequence shown here is derived from an EMBL/GenBank/DDBJ whole genome shotgun (WGS) entry which is preliminary data.</text>
</comment>
<dbReference type="Pfam" id="PF08541">
    <property type="entry name" value="ACP_syn_III_C"/>
    <property type="match status" value="1"/>
</dbReference>
<dbReference type="Proteomes" id="UP000075515">
    <property type="component" value="Unassembled WGS sequence"/>
</dbReference>
<keyword evidence="1" id="KW-0808">Transferase</keyword>